<accession>A0A1D2MPF0</accession>
<dbReference type="Proteomes" id="UP000094527">
    <property type="component" value="Unassembled WGS sequence"/>
</dbReference>
<dbReference type="GO" id="GO:0008270">
    <property type="term" value="F:zinc ion binding"/>
    <property type="evidence" value="ECO:0007669"/>
    <property type="project" value="UniProtKB-KW"/>
</dbReference>
<dbReference type="SUPFAM" id="SSF57667">
    <property type="entry name" value="beta-beta-alpha zinc fingers"/>
    <property type="match status" value="1"/>
</dbReference>
<sequence>MKMNHSFISRQLRCLHCSKSFGTEYNLRRHLVSHSGVCAYICELCGTSTGLMDSLVKHLQHIHNVPVEDAKKMASQAGLKFLTTTKNLKLEEIDQTKINSTVIASIAKEANMQQSSVSVKVSTKPAAKPKDKKKKDKNDPMSSLSL</sequence>
<comment type="caution">
    <text evidence="4">The sequence shown here is derived from an EMBL/GenBank/DDBJ whole genome shotgun (WGS) entry which is preliminary data.</text>
</comment>
<evidence type="ECO:0000256" key="1">
    <source>
        <dbReference type="PROSITE-ProRule" id="PRU00042"/>
    </source>
</evidence>
<dbReference type="Gene3D" id="3.30.160.60">
    <property type="entry name" value="Classic Zinc Finger"/>
    <property type="match status" value="1"/>
</dbReference>
<reference evidence="4 5" key="1">
    <citation type="journal article" date="2016" name="Genome Biol. Evol.">
        <title>Gene Family Evolution Reflects Adaptation to Soil Environmental Stressors in the Genome of the Collembolan Orchesella cincta.</title>
        <authorList>
            <person name="Faddeeva-Vakhrusheva A."/>
            <person name="Derks M.F."/>
            <person name="Anvar S.Y."/>
            <person name="Agamennone V."/>
            <person name="Suring W."/>
            <person name="Smit S."/>
            <person name="van Straalen N.M."/>
            <person name="Roelofs D."/>
        </authorList>
    </citation>
    <scope>NUCLEOTIDE SEQUENCE [LARGE SCALE GENOMIC DNA]</scope>
    <source>
        <tissue evidence="4">Mixed pool</tissue>
    </source>
</reference>
<feature type="region of interest" description="Disordered" evidence="2">
    <location>
        <begin position="112"/>
        <end position="146"/>
    </location>
</feature>
<gene>
    <name evidence="4" type="ORF">Ocin01_11941</name>
</gene>
<dbReference type="PROSITE" id="PS00028">
    <property type="entry name" value="ZINC_FINGER_C2H2_1"/>
    <property type="match status" value="1"/>
</dbReference>
<dbReference type="AlphaFoldDB" id="A0A1D2MPF0"/>
<dbReference type="SMART" id="SM00355">
    <property type="entry name" value="ZnF_C2H2"/>
    <property type="match status" value="2"/>
</dbReference>
<proteinExistence type="predicted"/>
<keyword evidence="1" id="KW-0862">Zinc</keyword>
<feature type="non-terminal residue" evidence="4">
    <location>
        <position position="146"/>
    </location>
</feature>
<dbReference type="PROSITE" id="PS50157">
    <property type="entry name" value="ZINC_FINGER_C2H2_2"/>
    <property type="match status" value="2"/>
</dbReference>
<feature type="domain" description="C2H2-type" evidence="3">
    <location>
        <begin position="12"/>
        <end position="36"/>
    </location>
</feature>
<organism evidence="4 5">
    <name type="scientific">Orchesella cincta</name>
    <name type="common">Springtail</name>
    <name type="synonym">Podura cincta</name>
    <dbReference type="NCBI Taxonomy" id="48709"/>
    <lineage>
        <taxon>Eukaryota</taxon>
        <taxon>Metazoa</taxon>
        <taxon>Ecdysozoa</taxon>
        <taxon>Arthropoda</taxon>
        <taxon>Hexapoda</taxon>
        <taxon>Collembola</taxon>
        <taxon>Entomobryomorpha</taxon>
        <taxon>Entomobryoidea</taxon>
        <taxon>Orchesellidae</taxon>
        <taxon>Orchesellinae</taxon>
        <taxon>Orchesella</taxon>
    </lineage>
</organism>
<evidence type="ECO:0000313" key="5">
    <source>
        <dbReference type="Proteomes" id="UP000094527"/>
    </source>
</evidence>
<keyword evidence="1" id="KW-0863">Zinc-finger</keyword>
<dbReference type="InterPro" id="IPR036236">
    <property type="entry name" value="Znf_C2H2_sf"/>
</dbReference>
<dbReference type="Pfam" id="PF13894">
    <property type="entry name" value="zf-C2H2_4"/>
    <property type="match status" value="1"/>
</dbReference>
<evidence type="ECO:0000313" key="4">
    <source>
        <dbReference type="EMBL" id="ODM94741.1"/>
    </source>
</evidence>
<keyword evidence="1" id="KW-0479">Metal-binding</keyword>
<keyword evidence="5" id="KW-1185">Reference proteome</keyword>
<dbReference type="OrthoDB" id="6077919at2759"/>
<feature type="domain" description="C2H2-type" evidence="3">
    <location>
        <begin position="40"/>
        <end position="63"/>
    </location>
</feature>
<protein>
    <submittedName>
        <fullName evidence="4">Zinc finger protein-likePLAG1</fullName>
    </submittedName>
</protein>
<dbReference type="InterPro" id="IPR013087">
    <property type="entry name" value="Znf_C2H2_type"/>
</dbReference>
<evidence type="ECO:0000259" key="3">
    <source>
        <dbReference type="PROSITE" id="PS50157"/>
    </source>
</evidence>
<name>A0A1D2MPF0_ORCCI</name>
<dbReference type="STRING" id="48709.A0A1D2MPF0"/>
<feature type="compositionally biased region" description="Low complexity" evidence="2">
    <location>
        <begin position="115"/>
        <end position="126"/>
    </location>
</feature>
<dbReference type="EMBL" id="LJIJ01000759">
    <property type="protein sequence ID" value="ODM94741.1"/>
    <property type="molecule type" value="Genomic_DNA"/>
</dbReference>
<evidence type="ECO:0000256" key="2">
    <source>
        <dbReference type="SAM" id="MobiDB-lite"/>
    </source>
</evidence>